<gene>
    <name evidence="1" type="primary">SCPL53</name>
    <name evidence="1" type="ORF">CM83_19225</name>
    <name evidence="2" type="ORF">g.13978</name>
</gene>
<evidence type="ECO:0000313" key="2">
    <source>
        <dbReference type="EMBL" id="JAQ12469.1"/>
    </source>
</evidence>
<evidence type="ECO:0000313" key="1">
    <source>
        <dbReference type="EMBL" id="JAG05545.1"/>
    </source>
</evidence>
<sequence length="122" mass="14263">MKMQIENVCKLLKRQIGFIILMQRSDVHCKRQSRKVVKSKKSKKPSVDAMHMNMRQRSVNALLNAKGVSAWLNKPLSVIVILKSQQLTFVVFRKKKKRFVVILKLKRAKNTVLWCSKKNMII</sequence>
<dbReference type="AlphaFoldDB" id="A0A0A9WL01"/>
<keyword evidence="1" id="KW-0121">Carboxypeptidase</keyword>
<protein>
    <submittedName>
        <fullName evidence="1">Putative serine carboxypeptidase-like 53</fullName>
    </submittedName>
</protein>
<reference evidence="1" key="1">
    <citation type="journal article" date="2014" name="PLoS ONE">
        <title>Transcriptome-Based Identification of ABC Transporters in the Western Tarnished Plant Bug Lygus hesperus.</title>
        <authorList>
            <person name="Hull J.J."/>
            <person name="Chaney K."/>
            <person name="Geib S.M."/>
            <person name="Fabrick J.A."/>
            <person name="Brent C.S."/>
            <person name="Walsh D."/>
            <person name="Lavine L.C."/>
        </authorList>
    </citation>
    <scope>NUCLEOTIDE SEQUENCE</scope>
</reference>
<dbReference type="GO" id="GO:0004180">
    <property type="term" value="F:carboxypeptidase activity"/>
    <property type="evidence" value="ECO:0007669"/>
    <property type="project" value="UniProtKB-KW"/>
</dbReference>
<proteinExistence type="predicted"/>
<accession>A0A0A9WL01</accession>
<reference evidence="2" key="3">
    <citation type="journal article" date="2016" name="Gigascience">
        <title>De novo construction of an expanded transcriptome assembly for the western tarnished plant bug, Lygus hesperus.</title>
        <authorList>
            <person name="Tassone E.E."/>
            <person name="Geib S.M."/>
            <person name="Hall B."/>
            <person name="Fabrick J.A."/>
            <person name="Brent C.S."/>
            <person name="Hull J.J."/>
        </authorList>
    </citation>
    <scope>NUCLEOTIDE SEQUENCE</scope>
</reference>
<organism evidence="1">
    <name type="scientific">Lygus hesperus</name>
    <name type="common">Western plant bug</name>
    <dbReference type="NCBI Taxonomy" id="30085"/>
    <lineage>
        <taxon>Eukaryota</taxon>
        <taxon>Metazoa</taxon>
        <taxon>Ecdysozoa</taxon>
        <taxon>Arthropoda</taxon>
        <taxon>Hexapoda</taxon>
        <taxon>Insecta</taxon>
        <taxon>Pterygota</taxon>
        <taxon>Neoptera</taxon>
        <taxon>Paraneoptera</taxon>
        <taxon>Hemiptera</taxon>
        <taxon>Heteroptera</taxon>
        <taxon>Panheteroptera</taxon>
        <taxon>Cimicomorpha</taxon>
        <taxon>Miridae</taxon>
        <taxon>Mirini</taxon>
        <taxon>Lygus</taxon>
    </lineage>
</organism>
<dbReference type="EMBL" id="GDHC01006160">
    <property type="protein sequence ID" value="JAQ12469.1"/>
    <property type="molecule type" value="Transcribed_RNA"/>
</dbReference>
<keyword evidence="1" id="KW-0645">Protease</keyword>
<keyword evidence="1" id="KW-0378">Hydrolase</keyword>
<reference evidence="1" key="2">
    <citation type="submission" date="2014-07" db="EMBL/GenBank/DDBJ databases">
        <authorList>
            <person name="Hull J."/>
        </authorList>
    </citation>
    <scope>NUCLEOTIDE SEQUENCE</scope>
</reference>
<name>A0A0A9WL01_LYGHE</name>
<dbReference type="EMBL" id="GBHO01038059">
    <property type="protein sequence ID" value="JAG05545.1"/>
    <property type="molecule type" value="Transcribed_RNA"/>
</dbReference>